<keyword evidence="3" id="KW-1185">Reference proteome</keyword>
<evidence type="ECO:0000313" key="3">
    <source>
        <dbReference type="Proteomes" id="UP000432015"/>
    </source>
</evidence>
<protein>
    <recommendedName>
        <fullName evidence="1">DUF6745 domain-containing protein</fullName>
    </recommendedName>
</protein>
<dbReference type="InterPro" id="IPR046633">
    <property type="entry name" value="DUF6745"/>
</dbReference>
<dbReference type="Proteomes" id="UP000432015">
    <property type="component" value="Unassembled WGS sequence"/>
</dbReference>
<name>A0A7K1L1Y3_9ACTN</name>
<evidence type="ECO:0000313" key="2">
    <source>
        <dbReference type="EMBL" id="MUN38409.1"/>
    </source>
</evidence>
<gene>
    <name evidence="2" type="ORF">GNZ18_17615</name>
</gene>
<accession>A0A7K1L1Y3</accession>
<reference evidence="2 3" key="1">
    <citation type="submission" date="2019-11" db="EMBL/GenBank/DDBJ databases">
        <authorList>
            <person name="Cao P."/>
        </authorList>
    </citation>
    <scope>NUCLEOTIDE SEQUENCE [LARGE SCALE GENOMIC DNA]</scope>
    <source>
        <strain evidence="2 3">NEAU-AAG5</strain>
    </source>
</reference>
<comment type="caution">
    <text evidence="2">The sequence shown here is derived from an EMBL/GenBank/DDBJ whole genome shotgun (WGS) entry which is preliminary data.</text>
</comment>
<feature type="domain" description="DUF6745" evidence="1">
    <location>
        <begin position="169"/>
        <end position="354"/>
    </location>
</feature>
<dbReference type="AlphaFoldDB" id="A0A7K1L1Y3"/>
<dbReference type="EMBL" id="WOFH01000005">
    <property type="protein sequence ID" value="MUN38409.1"/>
    <property type="molecule type" value="Genomic_DNA"/>
</dbReference>
<proteinExistence type="predicted"/>
<organism evidence="2 3">
    <name type="scientific">Actinomadura litoris</name>
    <dbReference type="NCBI Taxonomy" id="2678616"/>
    <lineage>
        <taxon>Bacteria</taxon>
        <taxon>Bacillati</taxon>
        <taxon>Actinomycetota</taxon>
        <taxon>Actinomycetes</taxon>
        <taxon>Streptosporangiales</taxon>
        <taxon>Thermomonosporaceae</taxon>
        <taxon>Actinomadura</taxon>
    </lineage>
</organism>
<dbReference type="Pfam" id="PF20530">
    <property type="entry name" value="DUF6745"/>
    <property type="match status" value="1"/>
</dbReference>
<dbReference type="RefSeq" id="WP_214615370.1">
    <property type="nucleotide sequence ID" value="NZ_WOFH01000005.1"/>
</dbReference>
<sequence>MTVTARREAAKIRAEWLDAALSAEPTDRPTAEAAISRLYRLIGLPPPRFHWAASPVTAMETVPPGMRSRAAPRFRDVDEWPIARMLRTAQAELTVDLNSRLPWTPEAAETLARLEVRFPIAGSVRASLGTALLTAQSPSAFTRSAWNSVLNPEWTAYYDALRRMSGNRFTADQGARLDLWADVLRSCGPWWPHENFCIASERPVALHTEVSGENGERRPHRADGPALRYADGWEMHFWHGTPVPAWVVDEPSVQRIEREPNVEIRRCAIENLGWASYIDQAGLRLVASAADPGNPGSELRLYDLRRETRVLLAVNGSVERDGRRRRYGLTVPGSLDDPIAAAAWTYGLSAAEYSLLARRT</sequence>
<evidence type="ECO:0000259" key="1">
    <source>
        <dbReference type="Pfam" id="PF20530"/>
    </source>
</evidence>